<dbReference type="RefSeq" id="WP_046369379.1">
    <property type="nucleotide sequence ID" value="NZ_BBWV01000002.1"/>
</dbReference>
<sequence>MNRLFHIIWREWKRYLLLPYLRRMLLIIPVILFFFYAWIYQEQEIRDLPVAIWDEDQSDISRRIQFLLEQTPSIHITTSVTDQAVLQNKIMSGEISGAIHFPRGMEAAVKSKHPVTVTVYTNAAALVPAKLLYKDAARVIITAGSGVLLQQYLRSGMATEKAMALVQPVKVTAYTLYNPTFNYRYYLVPGLVTVALQMLFIMVSALGINKEEEEGSFAEAWRIAGASPSLLLMGKLLAQVIFSWFHFILIAGILYPLHHLGQPGALVKFFLLHNLLVLACTGLGLFLSVIFRDVMLALDAALFYTSPAFVFSGFTFPRWAMPWYDQVYAKLLPYTHFLDAYIKTYTMNSPLRYGIMEMLMLLLFCFAPLSVAVLVLARRYRSPIAFAS</sequence>
<dbReference type="Proteomes" id="UP000033121">
    <property type="component" value="Unassembled WGS sequence"/>
</dbReference>
<evidence type="ECO:0000256" key="5">
    <source>
        <dbReference type="ARBA" id="ARBA00023136"/>
    </source>
</evidence>
<dbReference type="AlphaFoldDB" id="A0A0E9N0I4"/>
<reference evidence="8 9" key="1">
    <citation type="submission" date="2015-04" db="EMBL/GenBank/DDBJ databases">
        <title>Whole genome shotgun sequence of Flavihumibacter petaseus NBRC 106054.</title>
        <authorList>
            <person name="Miyazawa S."/>
            <person name="Hosoyama A."/>
            <person name="Hashimoto M."/>
            <person name="Noguchi M."/>
            <person name="Tsuchikane K."/>
            <person name="Ohji S."/>
            <person name="Yamazoe A."/>
            <person name="Ichikawa N."/>
            <person name="Kimura A."/>
            <person name="Fujita N."/>
        </authorList>
    </citation>
    <scope>NUCLEOTIDE SEQUENCE [LARGE SCALE GENOMIC DNA]</scope>
    <source>
        <strain evidence="8 9">NBRC 106054</strain>
    </source>
</reference>
<evidence type="ECO:0000313" key="8">
    <source>
        <dbReference type="EMBL" id="GAO43512.1"/>
    </source>
</evidence>
<dbReference type="PANTHER" id="PTHR30294:SF46">
    <property type="entry name" value="ABC TRANSPORTER PERMEASE"/>
    <property type="match status" value="1"/>
</dbReference>
<evidence type="ECO:0000256" key="3">
    <source>
        <dbReference type="ARBA" id="ARBA00022692"/>
    </source>
</evidence>
<feature type="transmembrane region" description="Helical" evidence="6">
    <location>
        <begin position="353"/>
        <end position="377"/>
    </location>
</feature>
<keyword evidence="2" id="KW-1003">Cell membrane</keyword>
<evidence type="ECO:0000256" key="4">
    <source>
        <dbReference type="ARBA" id="ARBA00022989"/>
    </source>
</evidence>
<feature type="domain" description="ABC-2 type transporter transmembrane" evidence="7">
    <location>
        <begin position="24"/>
        <end position="373"/>
    </location>
</feature>
<dbReference type="STRING" id="1220578.FPE01S_02_06170"/>
<comment type="subcellular location">
    <subcellularLocation>
        <location evidence="1">Cell membrane</location>
        <topology evidence="1">Multi-pass membrane protein</topology>
    </subcellularLocation>
</comment>
<feature type="transmembrane region" description="Helical" evidence="6">
    <location>
        <begin position="296"/>
        <end position="316"/>
    </location>
</feature>
<name>A0A0E9N0I4_9BACT</name>
<protein>
    <recommendedName>
        <fullName evidence="7">ABC-2 type transporter transmembrane domain-containing protein</fullName>
    </recommendedName>
</protein>
<feature type="transmembrane region" description="Helical" evidence="6">
    <location>
        <begin position="236"/>
        <end position="257"/>
    </location>
</feature>
<gene>
    <name evidence="8" type="ORF">FPE01S_02_06170</name>
</gene>
<feature type="transmembrane region" description="Helical" evidence="6">
    <location>
        <begin position="269"/>
        <end position="289"/>
    </location>
</feature>
<dbReference type="InterPro" id="IPR051449">
    <property type="entry name" value="ABC-2_transporter_component"/>
</dbReference>
<dbReference type="OrthoDB" id="9811522at2"/>
<dbReference type="Pfam" id="PF12698">
    <property type="entry name" value="ABC2_membrane_3"/>
    <property type="match status" value="1"/>
</dbReference>
<dbReference type="InterPro" id="IPR013525">
    <property type="entry name" value="ABC2_TM"/>
</dbReference>
<evidence type="ECO:0000259" key="7">
    <source>
        <dbReference type="Pfam" id="PF12698"/>
    </source>
</evidence>
<dbReference type="Gene3D" id="3.40.1710.10">
    <property type="entry name" value="abc type-2 transporter like domain"/>
    <property type="match status" value="1"/>
</dbReference>
<proteinExistence type="predicted"/>
<dbReference type="PANTHER" id="PTHR30294">
    <property type="entry name" value="MEMBRANE COMPONENT OF ABC TRANSPORTER YHHJ-RELATED"/>
    <property type="match status" value="1"/>
</dbReference>
<keyword evidence="4 6" id="KW-1133">Transmembrane helix</keyword>
<evidence type="ECO:0000256" key="2">
    <source>
        <dbReference type="ARBA" id="ARBA00022475"/>
    </source>
</evidence>
<evidence type="ECO:0000256" key="1">
    <source>
        <dbReference type="ARBA" id="ARBA00004651"/>
    </source>
</evidence>
<keyword evidence="5 6" id="KW-0472">Membrane</keyword>
<keyword evidence="9" id="KW-1185">Reference proteome</keyword>
<evidence type="ECO:0000256" key="6">
    <source>
        <dbReference type="SAM" id="Phobius"/>
    </source>
</evidence>
<dbReference type="GO" id="GO:0005886">
    <property type="term" value="C:plasma membrane"/>
    <property type="evidence" value="ECO:0007669"/>
    <property type="project" value="UniProtKB-SubCell"/>
</dbReference>
<evidence type="ECO:0000313" key="9">
    <source>
        <dbReference type="Proteomes" id="UP000033121"/>
    </source>
</evidence>
<organism evidence="8 9">
    <name type="scientific">Flavihumibacter petaseus NBRC 106054</name>
    <dbReference type="NCBI Taxonomy" id="1220578"/>
    <lineage>
        <taxon>Bacteria</taxon>
        <taxon>Pseudomonadati</taxon>
        <taxon>Bacteroidota</taxon>
        <taxon>Chitinophagia</taxon>
        <taxon>Chitinophagales</taxon>
        <taxon>Chitinophagaceae</taxon>
        <taxon>Flavihumibacter</taxon>
    </lineage>
</organism>
<feature type="transmembrane region" description="Helical" evidence="6">
    <location>
        <begin position="186"/>
        <end position="208"/>
    </location>
</feature>
<accession>A0A0E9N0I4</accession>
<dbReference type="GO" id="GO:0140359">
    <property type="term" value="F:ABC-type transporter activity"/>
    <property type="evidence" value="ECO:0007669"/>
    <property type="project" value="InterPro"/>
</dbReference>
<dbReference type="EMBL" id="BBWV01000002">
    <property type="protein sequence ID" value="GAO43512.1"/>
    <property type="molecule type" value="Genomic_DNA"/>
</dbReference>
<keyword evidence="3 6" id="KW-0812">Transmembrane</keyword>
<feature type="transmembrane region" description="Helical" evidence="6">
    <location>
        <begin position="20"/>
        <end position="39"/>
    </location>
</feature>
<comment type="caution">
    <text evidence="8">The sequence shown here is derived from an EMBL/GenBank/DDBJ whole genome shotgun (WGS) entry which is preliminary data.</text>
</comment>